<dbReference type="Proteomes" id="UP001064048">
    <property type="component" value="Chromosome 10"/>
</dbReference>
<reference evidence="1 2" key="1">
    <citation type="journal article" date="2022" name="Genome Biol. Evol.">
        <title>The Spruce Budworm Genome: Reconstructing the Evolutionary History of Antifreeze Proteins.</title>
        <authorList>
            <person name="Beliveau C."/>
            <person name="Gagne P."/>
            <person name="Picq S."/>
            <person name="Vernygora O."/>
            <person name="Keeling C.I."/>
            <person name="Pinkney K."/>
            <person name="Doucet D."/>
            <person name="Wen F."/>
            <person name="Johnston J.S."/>
            <person name="Maaroufi H."/>
            <person name="Boyle B."/>
            <person name="Laroche J."/>
            <person name="Dewar K."/>
            <person name="Juretic N."/>
            <person name="Blackburn G."/>
            <person name="Nisole A."/>
            <person name="Brunet B."/>
            <person name="Brandao M."/>
            <person name="Lumley L."/>
            <person name="Duan J."/>
            <person name="Quan G."/>
            <person name="Lucarotti C.J."/>
            <person name="Roe A.D."/>
            <person name="Sperling F.A.H."/>
            <person name="Levesque R.C."/>
            <person name="Cusson M."/>
        </authorList>
    </citation>
    <scope>NUCLEOTIDE SEQUENCE [LARGE SCALE GENOMIC DNA]</scope>
    <source>
        <strain evidence="1">Glfc:IPQL:Cfum</strain>
    </source>
</reference>
<keyword evidence="2" id="KW-1185">Reference proteome</keyword>
<dbReference type="EMBL" id="CM046110">
    <property type="protein sequence ID" value="KAI8422480.1"/>
    <property type="molecule type" value="Genomic_DNA"/>
</dbReference>
<evidence type="ECO:0000313" key="2">
    <source>
        <dbReference type="Proteomes" id="UP001064048"/>
    </source>
</evidence>
<organism evidence="1 2">
    <name type="scientific">Choristoneura fumiferana</name>
    <name type="common">Spruce budworm moth</name>
    <name type="synonym">Archips fumiferana</name>
    <dbReference type="NCBI Taxonomy" id="7141"/>
    <lineage>
        <taxon>Eukaryota</taxon>
        <taxon>Metazoa</taxon>
        <taxon>Ecdysozoa</taxon>
        <taxon>Arthropoda</taxon>
        <taxon>Hexapoda</taxon>
        <taxon>Insecta</taxon>
        <taxon>Pterygota</taxon>
        <taxon>Neoptera</taxon>
        <taxon>Endopterygota</taxon>
        <taxon>Lepidoptera</taxon>
        <taxon>Glossata</taxon>
        <taxon>Ditrysia</taxon>
        <taxon>Tortricoidea</taxon>
        <taxon>Tortricidae</taxon>
        <taxon>Tortricinae</taxon>
        <taxon>Choristoneura</taxon>
    </lineage>
</organism>
<name>A0ACC0JEC1_CHOFU</name>
<sequence length="120" mass="13373">MSSQLSAIELLKLGDQGRTKPFLNQYWPQILGVSFGIASGVFINFGTRRPVFSGIQKHILGVVGWTAVLTYAQERRDAYFAERDAVYRHYIELHPEDFPVPGTTQTTAGSSLPKITLDCL</sequence>
<proteinExistence type="predicted"/>
<accession>A0ACC0JEC1</accession>
<gene>
    <name evidence="1" type="ORF">MSG28_006299</name>
</gene>
<protein>
    <submittedName>
        <fullName evidence="1">Uncharacterized protein</fullName>
    </submittedName>
</protein>
<comment type="caution">
    <text evidence="1">The sequence shown here is derived from an EMBL/GenBank/DDBJ whole genome shotgun (WGS) entry which is preliminary data.</text>
</comment>
<evidence type="ECO:0000313" key="1">
    <source>
        <dbReference type="EMBL" id="KAI8422480.1"/>
    </source>
</evidence>